<proteinExistence type="predicted"/>
<keyword evidence="3" id="KW-1185">Reference proteome</keyword>
<dbReference type="AlphaFoldDB" id="A0A3M0L413"/>
<keyword evidence="1" id="KW-0472">Membrane</keyword>
<dbReference type="Proteomes" id="UP000269221">
    <property type="component" value="Unassembled WGS sequence"/>
</dbReference>
<evidence type="ECO:0000313" key="2">
    <source>
        <dbReference type="EMBL" id="RMC20108.1"/>
    </source>
</evidence>
<keyword evidence="1" id="KW-1133">Transmembrane helix</keyword>
<name>A0A3M0L413_HIRRU</name>
<sequence length="72" mass="7794">MEARKNTLAAKKMVYLAAGGNPVGRGKGRGVHLWVILVILSLAMYLTNGLPNVKGQMGQEKECLKETQQDPA</sequence>
<comment type="caution">
    <text evidence="2">The sequence shown here is derived from an EMBL/GenBank/DDBJ whole genome shotgun (WGS) entry which is preliminary data.</text>
</comment>
<keyword evidence="1" id="KW-0812">Transmembrane</keyword>
<gene>
    <name evidence="2" type="ORF">DUI87_00954</name>
</gene>
<organism evidence="2 3">
    <name type="scientific">Hirundo rustica rustica</name>
    <dbReference type="NCBI Taxonomy" id="333673"/>
    <lineage>
        <taxon>Eukaryota</taxon>
        <taxon>Metazoa</taxon>
        <taxon>Chordata</taxon>
        <taxon>Craniata</taxon>
        <taxon>Vertebrata</taxon>
        <taxon>Euteleostomi</taxon>
        <taxon>Archelosauria</taxon>
        <taxon>Archosauria</taxon>
        <taxon>Dinosauria</taxon>
        <taxon>Saurischia</taxon>
        <taxon>Theropoda</taxon>
        <taxon>Coelurosauria</taxon>
        <taxon>Aves</taxon>
        <taxon>Neognathae</taxon>
        <taxon>Neoaves</taxon>
        <taxon>Telluraves</taxon>
        <taxon>Australaves</taxon>
        <taxon>Passeriformes</taxon>
        <taxon>Sylvioidea</taxon>
        <taxon>Hirundinidae</taxon>
        <taxon>Hirundo</taxon>
    </lineage>
</organism>
<evidence type="ECO:0000313" key="3">
    <source>
        <dbReference type="Proteomes" id="UP000269221"/>
    </source>
</evidence>
<reference evidence="2 3" key="1">
    <citation type="submission" date="2018-07" db="EMBL/GenBank/DDBJ databases">
        <title>A high quality draft genome assembly of the barn swallow (H. rustica rustica).</title>
        <authorList>
            <person name="Formenti G."/>
            <person name="Chiara M."/>
            <person name="Poveda L."/>
            <person name="Francoijs K.-J."/>
            <person name="Bonisoli-Alquati A."/>
            <person name="Canova L."/>
            <person name="Gianfranceschi L."/>
            <person name="Horner D.S."/>
            <person name="Saino N."/>
        </authorList>
    </citation>
    <scope>NUCLEOTIDE SEQUENCE [LARGE SCALE GENOMIC DNA]</scope>
    <source>
        <strain evidence="2">Chelidonia</strain>
        <tissue evidence="2">Blood</tissue>
    </source>
</reference>
<dbReference type="EMBL" id="QRBI01000093">
    <property type="protein sequence ID" value="RMC20108.1"/>
    <property type="molecule type" value="Genomic_DNA"/>
</dbReference>
<accession>A0A3M0L413</accession>
<evidence type="ECO:0000256" key="1">
    <source>
        <dbReference type="SAM" id="Phobius"/>
    </source>
</evidence>
<protein>
    <submittedName>
        <fullName evidence="2">Uncharacterized protein</fullName>
    </submittedName>
</protein>
<feature type="transmembrane region" description="Helical" evidence="1">
    <location>
        <begin position="31"/>
        <end position="51"/>
    </location>
</feature>